<dbReference type="InterPro" id="IPR027417">
    <property type="entry name" value="P-loop_NTPase"/>
</dbReference>
<evidence type="ECO:0000259" key="1">
    <source>
        <dbReference type="Pfam" id="PF00005"/>
    </source>
</evidence>
<dbReference type="InterPro" id="IPR003439">
    <property type="entry name" value="ABC_transporter-like_ATP-bd"/>
</dbReference>
<dbReference type="GO" id="GO:0016887">
    <property type="term" value="F:ATP hydrolysis activity"/>
    <property type="evidence" value="ECO:0007669"/>
    <property type="project" value="InterPro"/>
</dbReference>
<keyword evidence="3" id="KW-1185">Reference proteome</keyword>
<dbReference type="GO" id="GO:0016020">
    <property type="term" value="C:membrane"/>
    <property type="evidence" value="ECO:0007669"/>
    <property type="project" value="InterPro"/>
</dbReference>
<proteinExistence type="predicted"/>
<evidence type="ECO:0000313" key="3">
    <source>
        <dbReference type="Proteomes" id="UP000821866"/>
    </source>
</evidence>
<dbReference type="Pfam" id="PF00005">
    <property type="entry name" value="ABC_tran"/>
    <property type="match status" value="1"/>
</dbReference>
<dbReference type="Proteomes" id="UP000821866">
    <property type="component" value="Chromosome 1"/>
</dbReference>
<name>A0A9J6EVB8_RHIMP</name>
<dbReference type="PANTHER" id="PTHR19229:SF250">
    <property type="entry name" value="ABC TRANSPORTER DOMAIN-CONTAINING PROTEIN-RELATED"/>
    <property type="match status" value="1"/>
</dbReference>
<reference evidence="2" key="1">
    <citation type="journal article" date="2020" name="Cell">
        <title>Large-Scale Comparative Analyses of Tick Genomes Elucidate Their Genetic Diversity and Vector Capacities.</title>
        <authorList>
            <consortium name="Tick Genome and Microbiome Consortium (TIGMIC)"/>
            <person name="Jia N."/>
            <person name="Wang J."/>
            <person name="Shi W."/>
            <person name="Du L."/>
            <person name="Sun Y."/>
            <person name="Zhan W."/>
            <person name="Jiang J.F."/>
            <person name="Wang Q."/>
            <person name="Zhang B."/>
            <person name="Ji P."/>
            <person name="Bell-Sakyi L."/>
            <person name="Cui X.M."/>
            <person name="Yuan T.T."/>
            <person name="Jiang B.G."/>
            <person name="Yang W.F."/>
            <person name="Lam T.T."/>
            <person name="Chang Q.C."/>
            <person name="Ding S.J."/>
            <person name="Wang X.J."/>
            <person name="Zhu J.G."/>
            <person name="Ruan X.D."/>
            <person name="Zhao L."/>
            <person name="Wei J.T."/>
            <person name="Ye R.Z."/>
            <person name="Que T.C."/>
            <person name="Du C.H."/>
            <person name="Zhou Y.H."/>
            <person name="Cheng J.X."/>
            <person name="Dai P.F."/>
            <person name="Guo W.B."/>
            <person name="Han X.H."/>
            <person name="Huang E.J."/>
            <person name="Li L.F."/>
            <person name="Wei W."/>
            <person name="Gao Y.C."/>
            <person name="Liu J.Z."/>
            <person name="Shao H.Z."/>
            <person name="Wang X."/>
            <person name="Wang C.C."/>
            <person name="Yang T.C."/>
            <person name="Huo Q.B."/>
            <person name="Li W."/>
            <person name="Chen H.Y."/>
            <person name="Chen S.E."/>
            <person name="Zhou L.G."/>
            <person name="Ni X.B."/>
            <person name="Tian J.H."/>
            <person name="Sheng Y."/>
            <person name="Liu T."/>
            <person name="Pan Y.S."/>
            <person name="Xia L.Y."/>
            <person name="Li J."/>
            <person name="Zhao F."/>
            <person name="Cao W.C."/>
        </authorList>
    </citation>
    <scope>NUCLEOTIDE SEQUENCE</scope>
    <source>
        <strain evidence="2">Rmic-2018</strain>
    </source>
</reference>
<dbReference type="Gene3D" id="3.40.50.300">
    <property type="entry name" value="P-loop containing nucleotide triphosphate hydrolases"/>
    <property type="match status" value="1"/>
</dbReference>
<dbReference type="AlphaFoldDB" id="A0A9J6EVB8"/>
<dbReference type="GO" id="GO:0140359">
    <property type="term" value="F:ABC-type transporter activity"/>
    <property type="evidence" value="ECO:0007669"/>
    <property type="project" value="InterPro"/>
</dbReference>
<dbReference type="PANTHER" id="PTHR19229">
    <property type="entry name" value="ATP-BINDING CASSETTE TRANSPORTER SUBFAMILY A ABCA"/>
    <property type="match status" value="1"/>
</dbReference>
<dbReference type="VEuPathDB" id="VectorBase:LOC119186674"/>
<gene>
    <name evidence="2" type="ORF">HPB51_000231</name>
</gene>
<evidence type="ECO:0000313" key="2">
    <source>
        <dbReference type="EMBL" id="KAH8038258.1"/>
    </source>
</evidence>
<dbReference type="EMBL" id="JABSTU010000001">
    <property type="protein sequence ID" value="KAH8038258.1"/>
    <property type="molecule type" value="Genomic_DNA"/>
</dbReference>
<reference evidence="2" key="2">
    <citation type="submission" date="2021-09" db="EMBL/GenBank/DDBJ databases">
        <authorList>
            <person name="Jia N."/>
            <person name="Wang J."/>
            <person name="Shi W."/>
            <person name="Du L."/>
            <person name="Sun Y."/>
            <person name="Zhan W."/>
            <person name="Jiang J."/>
            <person name="Wang Q."/>
            <person name="Zhang B."/>
            <person name="Ji P."/>
            <person name="Sakyi L.B."/>
            <person name="Cui X."/>
            <person name="Yuan T."/>
            <person name="Jiang B."/>
            <person name="Yang W."/>
            <person name="Lam T.T.-Y."/>
            <person name="Chang Q."/>
            <person name="Ding S."/>
            <person name="Wang X."/>
            <person name="Zhu J."/>
            <person name="Ruan X."/>
            <person name="Zhao L."/>
            <person name="Wei J."/>
            <person name="Que T."/>
            <person name="Du C."/>
            <person name="Cheng J."/>
            <person name="Dai P."/>
            <person name="Han X."/>
            <person name="Huang E."/>
            <person name="Gao Y."/>
            <person name="Liu J."/>
            <person name="Shao H."/>
            <person name="Ye R."/>
            <person name="Li L."/>
            <person name="Wei W."/>
            <person name="Wang X."/>
            <person name="Wang C."/>
            <person name="Huo Q."/>
            <person name="Li W."/>
            <person name="Guo W."/>
            <person name="Chen H."/>
            <person name="Chen S."/>
            <person name="Zhou L."/>
            <person name="Zhou L."/>
            <person name="Ni X."/>
            <person name="Tian J."/>
            <person name="Zhou Y."/>
            <person name="Sheng Y."/>
            <person name="Liu T."/>
            <person name="Pan Y."/>
            <person name="Xia L."/>
            <person name="Li J."/>
            <person name="Zhao F."/>
            <person name="Cao W."/>
        </authorList>
    </citation>
    <scope>NUCLEOTIDE SEQUENCE</scope>
    <source>
        <strain evidence="2">Rmic-2018</strain>
        <tissue evidence="2">Larvae</tissue>
    </source>
</reference>
<feature type="domain" description="ABC transporter" evidence="1">
    <location>
        <begin position="83"/>
        <end position="128"/>
    </location>
</feature>
<dbReference type="GO" id="GO:0005524">
    <property type="term" value="F:ATP binding"/>
    <property type="evidence" value="ECO:0007669"/>
    <property type="project" value="InterPro"/>
</dbReference>
<dbReference type="SUPFAM" id="SSF52540">
    <property type="entry name" value="P-loop containing nucleoside triphosphate hydrolases"/>
    <property type="match status" value="1"/>
</dbReference>
<dbReference type="GO" id="GO:0005319">
    <property type="term" value="F:lipid transporter activity"/>
    <property type="evidence" value="ECO:0007669"/>
    <property type="project" value="TreeGrafter"/>
</dbReference>
<organism evidence="2 3">
    <name type="scientific">Rhipicephalus microplus</name>
    <name type="common">Cattle tick</name>
    <name type="synonym">Boophilus microplus</name>
    <dbReference type="NCBI Taxonomy" id="6941"/>
    <lineage>
        <taxon>Eukaryota</taxon>
        <taxon>Metazoa</taxon>
        <taxon>Ecdysozoa</taxon>
        <taxon>Arthropoda</taxon>
        <taxon>Chelicerata</taxon>
        <taxon>Arachnida</taxon>
        <taxon>Acari</taxon>
        <taxon>Parasitiformes</taxon>
        <taxon>Ixodida</taxon>
        <taxon>Ixodoidea</taxon>
        <taxon>Ixodidae</taxon>
        <taxon>Rhipicephalinae</taxon>
        <taxon>Rhipicephalus</taxon>
        <taxon>Boophilus</taxon>
    </lineage>
</organism>
<sequence length="304" mass="33359">MDSMMLLRIGLSVSLLVNRLRAPREVEKTAERFFSWCSGSQAWASAPRRGGLLDLLTGSEFLKLIASLRGVPHEKVDMIVCSLLRVVGIAKHKAEQPCESYSHGARRKLSVAAAIVGLPRIVLLDEPSARVDIWARRTIFKALQAIIRKGYSSIIFSSNCMDVCEANCTRVGILVSGQLQCLGNVDQLLSRFGHGFSLQIKCVSRDMSIAPALENAVAALFPGILLIDVHPGLFLFSMKEMMQWSVLFARVNQLRRQFLLESVNVSSTGLEEVFIGFVRDTRGSAFLPTVFSPSGPLSPAAPAR</sequence>
<accession>A0A9J6EVB8</accession>
<dbReference type="InterPro" id="IPR026082">
    <property type="entry name" value="ABCA"/>
</dbReference>
<comment type="caution">
    <text evidence="2">The sequence shown here is derived from an EMBL/GenBank/DDBJ whole genome shotgun (WGS) entry which is preliminary data.</text>
</comment>
<protein>
    <recommendedName>
        <fullName evidence="1">ABC transporter domain-containing protein</fullName>
    </recommendedName>
</protein>